<dbReference type="HAMAP" id="MF_00651">
    <property type="entry name" value="Nuclease_YqgF"/>
    <property type="match status" value="1"/>
</dbReference>
<keyword evidence="4 5" id="KW-0378">Hydrolase</keyword>
<feature type="domain" description="YqgF/RNase H-like" evidence="6">
    <location>
        <begin position="1"/>
        <end position="93"/>
    </location>
</feature>
<dbReference type="CDD" id="cd16964">
    <property type="entry name" value="YqgF"/>
    <property type="match status" value="1"/>
</dbReference>
<dbReference type="GO" id="GO:0005737">
    <property type="term" value="C:cytoplasm"/>
    <property type="evidence" value="ECO:0007669"/>
    <property type="project" value="UniProtKB-SubCell"/>
</dbReference>
<gene>
    <name evidence="7" type="ORF">UX85_C0001G0093</name>
</gene>
<protein>
    <recommendedName>
        <fullName evidence="5">Putative pre-16S rRNA nuclease</fullName>
        <ecNumber evidence="5">3.1.-.-</ecNumber>
    </recommendedName>
</protein>
<dbReference type="SUPFAM" id="SSF53098">
    <property type="entry name" value="Ribonuclease H-like"/>
    <property type="match status" value="1"/>
</dbReference>
<dbReference type="AlphaFoldDB" id="A0A0G1RX33"/>
<dbReference type="PANTHER" id="PTHR33317">
    <property type="entry name" value="POLYNUCLEOTIDYL TRANSFERASE, RIBONUCLEASE H-LIKE SUPERFAMILY PROTEIN"/>
    <property type="match status" value="1"/>
</dbReference>
<name>A0A0G1RX33_9BACT</name>
<dbReference type="Pfam" id="PF03652">
    <property type="entry name" value="RuvX"/>
    <property type="match status" value="1"/>
</dbReference>
<keyword evidence="3 5" id="KW-0540">Nuclease</keyword>
<evidence type="ECO:0000256" key="4">
    <source>
        <dbReference type="ARBA" id="ARBA00022801"/>
    </source>
</evidence>
<keyword evidence="2 5" id="KW-0690">Ribosome biogenesis</keyword>
<dbReference type="Proteomes" id="UP000033860">
    <property type="component" value="Unassembled WGS sequence"/>
</dbReference>
<reference evidence="7 8" key="1">
    <citation type="journal article" date="2015" name="Nature">
        <title>rRNA introns, odd ribosomes, and small enigmatic genomes across a large radiation of phyla.</title>
        <authorList>
            <person name="Brown C.T."/>
            <person name="Hug L.A."/>
            <person name="Thomas B.C."/>
            <person name="Sharon I."/>
            <person name="Castelle C.J."/>
            <person name="Singh A."/>
            <person name="Wilkins M.J."/>
            <person name="Williams K.H."/>
            <person name="Banfield J.F."/>
        </authorList>
    </citation>
    <scope>NUCLEOTIDE SEQUENCE [LARGE SCALE GENOMIC DNA]</scope>
</reference>
<comment type="similarity">
    <text evidence="5">Belongs to the YqgF HJR family.</text>
</comment>
<accession>A0A0G1RX33</accession>
<dbReference type="InterPro" id="IPR006641">
    <property type="entry name" value="YqgF/RNaseH-like_dom"/>
</dbReference>
<dbReference type="SMART" id="SM00732">
    <property type="entry name" value="YqgFc"/>
    <property type="match status" value="1"/>
</dbReference>
<dbReference type="PANTHER" id="PTHR33317:SF4">
    <property type="entry name" value="POLYNUCLEOTIDYL TRANSFERASE, RIBONUCLEASE H-LIKE SUPERFAMILY PROTEIN"/>
    <property type="match status" value="1"/>
</dbReference>
<evidence type="ECO:0000313" key="8">
    <source>
        <dbReference type="Proteomes" id="UP000033860"/>
    </source>
</evidence>
<comment type="subcellular location">
    <subcellularLocation>
        <location evidence="5">Cytoplasm</location>
    </subcellularLocation>
</comment>
<evidence type="ECO:0000256" key="5">
    <source>
        <dbReference type="HAMAP-Rule" id="MF_00651"/>
    </source>
</evidence>
<dbReference type="InterPro" id="IPR012337">
    <property type="entry name" value="RNaseH-like_sf"/>
</dbReference>
<proteinExistence type="inferred from homology"/>
<evidence type="ECO:0000259" key="6">
    <source>
        <dbReference type="SMART" id="SM00732"/>
    </source>
</evidence>
<dbReference type="EC" id="3.1.-.-" evidence="5"/>
<dbReference type="Gene3D" id="3.30.420.140">
    <property type="entry name" value="YqgF/RNase H-like domain"/>
    <property type="match status" value="1"/>
</dbReference>
<sequence>MTYLGIDFGLAVVGLSLASGPLAEPLGQKRYQSETKLLKFLAQVINDHQVSTIVLGLPEGSLAPKVKTFSKKLEAVTGLPVIFEDETLTSKEAVQKLLQAMAPVKKRRLDHQAAATLILQQYLDQPTKA</sequence>
<dbReference type="NCBIfam" id="TIGR00250">
    <property type="entry name" value="RNAse_H_YqgF"/>
    <property type="match status" value="1"/>
</dbReference>
<evidence type="ECO:0000313" key="7">
    <source>
        <dbReference type="EMBL" id="KKU61879.1"/>
    </source>
</evidence>
<keyword evidence="1 5" id="KW-0963">Cytoplasm</keyword>
<evidence type="ECO:0000256" key="1">
    <source>
        <dbReference type="ARBA" id="ARBA00022490"/>
    </source>
</evidence>
<comment type="function">
    <text evidence="5">Could be a nuclease involved in processing of the 5'-end of pre-16S rRNA.</text>
</comment>
<dbReference type="EMBL" id="LCNT01000001">
    <property type="protein sequence ID" value="KKU61879.1"/>
    <property type="molecule type" value="Genomic_DNA"/>
</dbReference>
<comment type="caution">
    <text evidence="7">The sequence shown here is derived from an EMBL/GenBank/DDBJ whole genome shotgun (WGS) entry which is preliminary data.</text>
</comment>
<dbReference type="InterPro" id="IPR005227">
    <property type="entry name" value="YqgF"/>
</dbReference>
<evidence type="ECO:0000256" key="3">
    <source>
        <dbReference type="ARBA" id="ARBA00022722"/>
    </source>
</evidence>
<dbReference type="GO" id="GO:0004518">
    <property type="term" value="F:nuclease activity"/>
    <property type="evidence" value="ECO:0007669"/>
    <property type="project" value="UniProtKB-KW"/>
</dbReference>
<dbReference type="GO" id="GO:0016788">
    <property type="term" value="F:hydrolase activity, acting on ester bonds"/>
    <property type="evidence" value="ECO:0007669"/>
    <property type="project" value="UniProtKB-UniRule"/>
</dbReference>
<organism evidence="7 8">
    <name type="scientific">Candidatus Beckwithbacteria bacterium GW2011_GWB1_47_15</name>
    <dbReference type="NCBI Taxonomy" id="1618371"/>
    <lineage>
        <taxon>Bacteria</taxon>
        <taxon>Candidatus Beckwithiibacteriota</taxon>
    </lineage>
</organism>
<dbReference type="InterPro" id="IPR037027">
    <property type="entry name" value="YqgF/RNaseH-like_dom_sf"/>
</dbReference>
<evidence type="ECO:0000256" key="2">
    <source>
        <dbReference type="ARBA" id="ARBA00022517"/>
    </source>
</evidence>
<dbReference type="GO" id="GO:0000967">
    <property type="term" value="P:rRNA 5'-end processing"/>
    <property type="evidence" value="ECO:0007669"/>
    <property type="project" value="UniProtKB-UniRule"/>
</dbReference>